<dbReference type="GeneID" id="93578989"/>
<dbReference type="EMBL" id="KV878682">
    <property type="protein sequence ID" value="OJJ73375.1"/>
    <property type="molecule type" value="Genomic_DNA"/>
</dbReference>
<keyword evidence="2" id="KW-1185">Reference proteome</keyword>
<dbReference type="RefSeq" id="XP_067480623.1">
    <property type="nucleotide sequence ID" value="XM_067626501.1"/>
</dbReference>
<sequence length="109" mass="12539">MWVAGTMASNGVVLSGYPNGEKKQTSNMMRYNSDSRRYGSRQPRNCFPTPVCSRYRQFACLDWHLCHARLTHDPRLIRIYTSGNPHWASFDKWVSTGSGRYRCMPCASL</sequence>
<organism evidence="1 2">
    <name type="scientific">Aspergillus brasiliensis (strain CBS 101740 / IMI 381727 / IBT 21946)</name>
    <dbReference type="NCBI Taxonomy" id="767769"/>
    <lineage>
        <taxon>Eukaryota</taxon>
        <taxon>Fungi</taxon>
        <taxon>Dikarya</taxon>
        <taxon>Ascomycota</taxon>
        <taxon>Pezizomycotina</taxon>
        <taxon>Eurotiomycetes</taxon>
        <taxon>Eurotiomycetidae</taxon>
        <taxon>Eurotiales</taxon>
        <taxon>Aspergillaceae</taxon>
        <taxon>Aspergillus</taxon>
        <taxon>Aspergillus subgen. Circumdati</taxon>
    </lineage>
</organism>
<name>A0A1L9UNQ7_ASPBC</name>
<accession>A0A1L9UNQ7</accession>
<dbReference type="VEuPathDB" id="FungiDB:ASPBRDRAFT_502195"/>
<dbReference type="Proteomes" id="UP000184499">
    <property type="component" value="Unassembled WGS sequence"/>
</dbReference>
<evidence type="ECO:0000313" key="2">
    <source>
        <dbReference type="Proteomes" id="UP000184499"/>
    </source>
</evidence>
<protein>
    <submittedName>
        <fullName evidence="1">Uncharacterized protein</fullName>
    </submittedName>
</protein>
<proteinExistence type="predicted"/>
<dbReference type="AlphaFoldDB" id="A0A1L9UNQ7"/>
<dbReference type="OrthoDB" id="10311749at2759"/>
<reference evidence="2" key="1">
    <citation type="journal article" date="2017" name="Genome Biol.">
        <title>Comparative genomics reveals high biological diversity and specific adaptations in the industrially and medically important fungal genus Aspergillus.</title>
        <authorList>
            <person name="de Vries R.P."/>
            <person name="Riley R."/>
            <person name="Wiebenga A."/>
            <person name="Aguilar-Osorio G."/>
            <person name="Amillis S."/>
            <person name="Uchima C.A."/>
            <person name="Anderluh G."/>
            <person name="Asadollahi M."/>
            <person name="Askin M."/>
            <person name="Barry K."/>
            <person name="Battaglia E."/>
            <person name="Bayram O."/>
            <person name="Benocci T."/>
            <person name="Braus-Stromeyer S.A."/>
            <person name="Caldana C."/>
            <person name="Canovas D."/>
            <person name="Cerqueira G.C."/>
            <person name="Chen F."/>
            <person name="Chen W."/>
            <person name="Choi C."/>
            <person name="Clum A."/>
            <person name="Dos Santos R.A."/>
            <person name="Damasio A.R."/>
            <person name="Diallinas G."/>
            <person name="Emri T."/>
            <person name="Fekete E."/>
            <person name="Flipphi M."/>
            <person name="Freyberg S."/>
            <person name="Gallo A."/>
            <person name="Gournas C."/>
            <person name="Habgood R."/>
            <person name="Hainaut M."/>
            <person name="Harispe M.L."/>
            <person name="Henrissat B."/>
            <person name="Hilden K.S."/>
            <person name="Hope R."/>
            <person name="Hossain A."/>
            <person name="Karabika E."/>
            <person name="Karaffa L."/>
            <person name="Karanyi Z."/>
            <person name="Krasevec N."/>
            <person name="Kuo A."/>
            <person name="Kusch H."/>
            <person name="LaButti K."/>
            <person name="Lagendijk E.L."/>
            <person name="Lapidus A."/>
            <person name="Levasseur A."/>
            <person name="Lindquist E."/>
            <person name="Lipzen A."/>
            <person name="Logrieco A.F."/>
            <person name="MacCabe A."/>
            <person name="Maekelae M.R."/>
            <person name="Malavazi I."/>
            <person name="Melin P."/>
            <person name="Meyer V."/>
            <person name="Mielnichuk N."/>
            <person name="Miskei M."/>
            <person name="Molnar A.P."/>
            <person name="Mule G."/>
            <person name="Ngan C.Y."/>
            <person name="Orejas M."/>
            <person name="Orosz E."/>
            <person name="Ouedraogo J.P."/>
            <person name="Overkamp K.M."/>
            <person name="Park H.-S."/>
            <person name="Perrone G."/>
            <person name="Piumi F."/>
            <person name="Punt P.J."/>
            <person name="Ram A.F."/>
            <person name="Ramon A."/>
            <person name="Rauscher S."/>
            <person name="Record E."/>
            <person name="Riano-Pachon D.M."/>
            <person name="Robert V."/>
            <person name="Roehrig J."/>
            <person name="Ruller R."/>
            <person name="Salamov A."/>
            <person name="Salih N.S."/>
            <person name="Samson R.A."/>
            <person name="Sandor E."/>
            <person name="Sanguinetti M."/>
            <person name="Schuetze T."/>
            <person name="Sepcic K."/>
            <person name="Shelest E."/>
            <person name="Sherlock G."/>
            <person name="Sophianopoulou V."/>
            <person name="Squina F.M."/>
            <person name="Sun H."/>
            <person name="Susca A."/>
            <person name="Todd R.B."/>
            <person name="Tsang A."/>
            <person name="Unkles S.E."/>
            <person name="van de Wiele N."/>
            <person name="van Rossen-Uffink D."/>
            <person name="Oliveira J.V."/>
            <person name="Vesth T.C."/>
            <person name="Visser J."/>
            <person name="Yu J.-H."/>
            <person name="Zhou M."/>
            <person name="Andersen M.R."/>
            <person name="Archer D.B."/>
            <person name="Baker S.E."/>
            <person name="Benoit I."/>
            <person name="Brakhage A.A."/>
            <person name="Braus G.H."/>
            <person name="Fischer R."/>
            <person name="Frisvad J.C."/>
            <person name="Goldman G.H."/>
            <person name="Houbraken J."/>
            <person name="Oakley B."/>
            <person name="Pocsi I."/>
            <person name="Scazzocchio C."/>
            <person name="Seiboth B."/>
            <person name="vanKuyk P.A."/>
            <person name="Wortman J."/>
            <person name="Dyer P.S."/>
            <person name="Grigoriev I.V."/>
        </authorList>
    </citation>
    <scope>NUCLEOTIDE SEQUENCE [LARGE SCALE GENOMIC DNA]</scope>
    <source>
        <strain evidence="2">CBS 101740 / IMI 381727 / IBT 21946</strain>
    </source>
</reference>
<gene>
    <name evidence="1" type="ORF">ASPBRDRAFT_502195</name>
</gene>
<evidence type="ECO:0000313" key="1">
    <source>
        <dbReference type="EMBL" id="OJJ73375.1"/>
    </source>
</evidence>